<comment type="similarity">
    <text evidence="3">Belongs to the binding-protein-dependent transport system permease family. HisMQ subfamily.</text>
</comment>
<evidence type="ECO:0000256" key="5">
    <source>
        <dbReference type="ARBA" id="ARBA00022448"/>
    </source>
</evidence>
<keyword evidence="10 12" id="KW-1133">Transmembrane helix</keyword>
<dbReference type="Gene3D" id="1.10.3720.10">
    <property type="entry name" value="MetI-like"/>
    <property type="match status" value="1"/>
</dbReference>
<keyword evidence="11 12" id="KW-0472">Membrane</keyword>
<evidence type="ECO:0000256" key="7">
    <source>
        <dbReference type="ARBA" id="ARBA00022519"/>
    </source>
</evidence>
<keyword evidence="5 12" id="KW-0813">Transport</keyword>
<organism evidence="14 15">
    <name type="scientific">Brenneria salicis ATCC 15712 = DSM 30166</name>
    <dbReference type="NCBI Taxonomy" id="714314"/>
    <lineage>
        <taxon>Bacteria</taxon>
        <taxon>Pseudomonadati</taxon>
        <taxon>Pseudomonadota</taxon>
        <taxon>Gammaproteobacteria</taxon>
        <taxon>Enterobacterales</taxon>
        <taxon>Pectobacteriaceae</taxon>
        <taxon>Brenneria</taxon>
    </lineage>
</organism>
<evidence type="ECO:0000256" key="11">
    <source>
        <dbReference type="ARBA" id="ARBA00023136"/>
    </source>
</evidence>
<evidence type="ECO:0000259" key="13">
    <source>
        <dbReference type="PROSITE" id="PS50928"/>
    </source>
</evidence>
<feature type="transmembrane region" description="Helical" evidence="12">
    <location>
        <begin position="16"/>
        <end position="42"/>
    </location>
</feature>
<dbReference type="OrthoDB" id="9787841at2"/>
<dbReference type="SUPFAM" id="SSF161098">
    <property type="entry name" value="MetI-like"/>
    <property type="match status" value="1"/>
</dbReference>
<dbReference type="PROSITE" id="PS50928">
    <property type="entry name" value="ABC_TM1"/>
    <property type="match status" value="1"/>
</dbReference>
<dbReference type="NCBIfam" id="TIGR01726">
    <property type="entry name" value="HEQRo_perm_3TM"/>
    <property type="match status" value="1"/>
</dbReference>
<dbReference type="FunFam" id="1.10.3720.10:FF:000033">
    <property type="entry name" value="Polar amino acid ABC transporter permease"/>
    <property type="match status" value="1"/>
</dbReference>
<dbReference type="RefSeq" id="WP_113865189.1">
    <property type="nucleotide sequence ID" value="NZ_AGJP01000001.1"/>
</dbReference>
<evidence type="ECO:0000256" key="3">
    <source>
        <dbReference type="ARBA" id="ARBA00010072"/>
    </source>
</evidence>
<feature type="transmembrane region" description="Helical" evidence="12">
    <location>
        <begin position="86"/>
        <end position="106"/>
    </location>
</feature>
<dbReference type="Pfam" id="PF00528">
    <property type="entry name" value="BPD_transp_1"/>
    <property type="match status" value="1"/>
</dbReference>
<dbReference type="Proteomes" id="UP000253046">
    <property type="component" value="Unassembled WGS sequence"/>
</dbReference>
<evidence type="ECO:0000256" key="12">
    <source>
        <dbReference type="RuleBase" id="RU363032"/>
    </source>
</evidence>
<evidence type="ECO:0000256" key="10">
    <source>
        <dbReference type="ARBA" id="ARBA00022989"/>
    </source>
</evidence>
<keyword evidence="6" id="KW-1003">Cell membrane</keyword>
<evidence type="ECO:0000256" key="9">
    <source>
        <dbReference type="ARBA" id="ARBA00022970"/>
    </source>
</evidence>
<dbReference type="GO" id="GO:0022857">
    <property type="term" value="F:transmembrane transporter activity"/>
    <property type="evidence" value="ECO:0007669"/>
    <property type="project" value="InterPro"/>
</dbReference>
<sequence length="223" mass="24360">MSLDLNFSPVFASSDALLAGTLVTIEITLCALILGCVLGLMIGVARINPQRKAAYGIASAYVAVIRGTPLLVQLFIWYYGLPRLGIMLPSFFCGVIGLGLYSAAYISEIVRGAITSIDRGQNEAARSLGMSSKQAMMKIILPQAVVRMLPPLGNEFIALIKNSALVSLITIHDVMQQGNTIISNTYRDLETYLVIAIIYFVLTSLTVMALRHFEKRHHQRGVQ</sequence>
<protein>
    <recommendedName>
        <fullName evidence="4">Putative glutamine transport system permease protein GlnP</fullName>
    </recommendedName>
</protein>
<evidence type="ECO:0000256" key="6">
    <source>
        <dbReference type="ARBA" id="ARBA00022475"/>
    </source>
</evidence>
<dbReference type="InterPro" id="IPR035906">
    <property type="entry name" value="MetI-like_sf"/>
</dbReference>
<feature type="transmembrane region" description="Helical" evidence="12">
    <location>
        <begin position="54"/>
        <end position="80"/>
    </location>
</feature>
<dbReference type="GO" id="GO:0043190">
    <property type="term" value="C:ATP-binding cassette (ABC) transporter complex"/>
    <property type="evidence" value="ECO:0007669"/>
    <property type="project" value="InterPro"/>
</dbReference>
<evidence type="ECO:0000256" key="4">
    <source>
        <dbReference type="ARBA" id="ARBA00016506"/>
    </source>
</evidence>
<dbReference type="EMBL" id="QNRY01000004">
    <property type="protein sequence ID" value="RBP65780.1"/>
    <property type="molecule type" value="Genomic_DNA"/>
</dbReference>
<accession>A0A366I8K4</accession>
<evidence type="ECO:0000256" key="2">
    <source>
        <dbReference type="ARBA" id="ARBA00004429"/>
    </source>
</evidence>
<dbReference type="AlphaFoldDB" id="A0A366I8K4"/>
<evidence type="ECO:0000313" key="15">
    <source>
        <dbReference type="Proteomes" id="UP000253046"/>
    </source>
</evidence>
<evidence type="ECO:0000256" key="8">
    <source>
        <dbReference type="ARBA" id="ARBA00022692"/>
    </source>
</evidence>
<dbReference type="InterPro" id="IPR000515">
    <property type="entry name" value="MetI-like"/>
</dbReference>
<feature type="domain" description="ABC transmembrane type-1" evidence="13">
    <location>
        <begin position="21"/>
        <end position="210"/>
    </location>
</feature>
<dbReference type="PANTHER" id="PTHR30614">
    <property type="entry name" value="MEMBRANE COMPONENT OF AMINO ACID ABC TRANSPORTER"/>
    <property type="match status" value="1"/>
</dbReference>
<reference evidence="14 15" key="1">
    <citation type="submission" date="2018-06" db="EMBL/GenBank/DDBJ databases">
        <title>Genomic Encyclopedia of Type Strains, Phase IV (KMG-IV): sequencing the most valuable type-strain genomes for metagenomic binning, comparative biology and taxonomic classification.</title>
        <authorList>
            <person name="Goeker M."/>
        </authorList>
    </citation>
    <scope>NUCLEOTIDE SEQUENCE [LARGE SCALE GENOMIC DNA]</scope>
    <source>
        <strain evidence="14 15">DSM 30166</strain>
    </source>
</reference>
<dbReference type="CDD" id="cd06261">
    <property type="entry name" value="TM_PBP2"/>
    <property type="match status" value="1"/>
</dbReference>
<keyword evidence="15" id="KW-1185">Reference proteome</keyword>
<comment type="caution">
    <text evidence="14">The sequence shown here is derived from an EMBL/GenBank/DDBJ whole genome shotgun (WGS) entry which is preliminary data.</text>
</comment>
<dbReference type="GO" id="GO:0006865">
    <property type="term" value="P:amino acid transport"/>
    <property type="evidence" value="ECO:0007669"/>
    <property type="project" value="UniProtKB-KW"/>
</dbReference>
<comment type="function">
    <text evidence="1">Part of the binding-protein-dependent transport system for glutamine; probably responsible for the translocation of the substrate across the membrane.</text>
</comment>
<keyword evidence="9" id="KW-0029">Amino-acid transport</keyword>
<keyword evidence="7" id="KW-0997">Cell inner membrane</keyword>
<gene>
    <name evidence="14" type="ORF">DES54_10444</name>
</gene>
<evidence type="ECO:0000256" key="1">
    <source>
        <dbReference type="ARBA" id="ARBA00003159"/>
    </source>
</evidence>
<evidence type="ECO:0000313" key="14">
    <source>
        <dbReference type="EMBL" id="RBP65780.1"/>
    </source>
</evidence>
<comment type="subcellular location">
    <subcellularLocation>
        <location evidence="2">Cell inner membrane</location>
        <topology evidence="2">Multi-pass membrane protein</topology>
    </subcellularLocation>
    <subcellularLocation>
        <location evidence="12">Cell membrane</location>
        <topology evidence="12">Multi-pass membrane protein</topology>
    </subcellularLocation>
</comment>
<proteinExistence type="inferred from homology"/>
<dbReference type="InterPro" id="IPR043429">
    <property type="entry name" value="ArtM/GltK/GlnP/TcyL/YhdX-like"/>
</dbReference>
<dbReference type="InterPro" id="IPR010065">
    <property type="entry name" value="AA_ABC_transptr_permease_3TM"/>
</dbReference>
<name>A0A366I8K4_9GAMM</name>
<feature type="transmembrane region" description="Helical" evidence="12">
    <location>
        <begin position="192"/>
        <end position="210"/>
    </location>
</feature>
<keyword evidence="8 12" id="KW-0812">Transmembrane</keyword>
<dbReference type="PANTHER" id="PTHR30614:SF20">
    <property type="entry name" value="GLUTAMINE TRANSPORT SYSTEM PERMEASE PROTEIN GLNP"/>
    <property type="match status" value="1"/>
</dbReference>